<comment type="similarity">
    <text evidence="1 4">Belongs to the glycosyl hydrolase 1 family.</text>
</comment>
<evidence type="ECO:0000256" key="2">
    <source>
        <dbReference type="ARBA" id="ARBA00022801"/>
    </source>
</evidence>
<dbReference type="InterPro" id="IPR033132">
    <property type="entry name" value="GH_1_N_CS"/>
</dbReference>
<dbReference type="Proteomes" id="UP000834106">
    <property type="component" value="Chromosome 19"/>
</dbReference>
<dbReference type="InterPro" id="IPR017853">
    <property type="entry name" value="GH"/>
</dbReference>
<dbReference type="GO" id="GO:0005975">
    <property type="term" value="P:carbohydrate metabolic process"/>
    <property type="evidence" value="ECO:0007669"/>
    <property type="project" value="InterPro"/>
</dbReference>
<evidence type="ECO:0000256" key="3">
    <source>
        <dbReference type="ARBA" id="ARBA00023295"/>
    </source>
</evidence>
<dbReference type="InterPro" id="IPR001360">
    <property type="entry name" value="Glyco_hydro_1"/>
</dbReference>
<organism evidence="5 6">
    <name type="scientific">Fraxinus pennsylvanica</name>
    <dbReference type="NCBI Taxonomy" id="56036"/>
    <lineage>
        <taxon>Eukaryota</taxon>
        <taxon>Viridiplantae</taxon>
        <taxon>Streptophyta</taxon>
        <taxon>Embryophyta</taxon>
        <taxon>Tracheophyta</taxon>
        <taxon>Spermatophyta</taxon>
        <taxon>Magnoliopsida</taxon>
        <taxon>eudicotyledons</taxon>
        <taxon>Gunneridae</taxon>
        <taxon>Pentapetalae</taxon>
        <taxon>asterids</taxon>
        <taxon>lamiids</taxon>
        <taxon>Lamiales</taxon>
        <taxon>Oleaceae</taxon>
        <taxon>Oleeae</taxon>
        <taxon>Fraxinus</taxon>
    </lineage>
</organism>
<evidence type="ECO:0000256" key="4">
    <source>
        <dbReference type="RuleBase" id="RU003690"/>
    </source>
</evidence>
<sequence length="232" mass="26181">MSSNNHLLMITGNHSMFRSDSGGIIIPTIKRSDFPKDFVFGAATSAYQVEGAWNVQGKGRSNWDVFTMSEPAGIDDGSNGCTAIDQYNLLKDDVDLMKKVGLDSYRFSIAWTRILPGGRICKGICKEGIKYYNDLIDILLAAGIEPCVTLFHWDVPECLELEYQGFLSDKILQDFPAKKECRSYDKVHTVCILIQLSIIFKPVRLFDVVEYLVQRDWKIDEMSVAELCAIMN</sequence>
<protein>
    <submittedName>
        <fullName evidence="5">Uncharacterized protein</fullName>
    </submittedName>
</protein>
<dbReference type="PANTHER" id="PTHR10353:SF137">
    <property type="entry name" value="MYROSINASE 3-RELATED"/>
    <property type="match status" value="1"/>
</dbReference>
<dbReference type="AlphaFoldDB" id="A0AAD2ADS7"/>
<evidence type="ECO:0000256" key="1">
    <source>
        <dbReference type="ARBA" id="ARBA00010838"/>
    </source>
</evidence>
<reference evidence="5" key="1">
    <citation type="submission" date="2023-05" db="EMBL/GenBank/DDBJ databases">
        <authorList>
            <person name="Huff M."/>
        </authorList>
    </citation>
    <scope>NUCLEOTIDE SEQUENCE</scope>
</reference>
<dbReference type="SUPFAM" id="SSF51445">
    <property type="entry name" value="(Trans)glycosidases"/>
    <property type="match status" value="1"/>
</dbReference>
<evidence type="ECO:0000313" key="5">
    <source>
        <dbReference type="EMBL" id="CAI9783390.1"/>
    </source>
</evidence>
<dbReference type="GO" id="GO:0008422">
    <property type="term" value="F:beta-glucosidase activity"/>
    <property type="evidence" value="ECO:0007669"/>
    <property type="project" value="UniProtKB-ARBA"/>
</dbReference>
<gene>
    <name evidence="5" type="ORF">FPE_LOCUS30820</name>
</gene>
<dbReference type="Pfam" id="PF00232">
    <property type="entry name" value="Glyco_hydro_1"/>
    <property type="match status" value="1"/>
</dbReference>
<keyword evidence="6" id="KW-1185">Reference proteome</keyword>
<dbReference type="EMBL" id="OU503054">
    <property type="protein sequence ID" value="CAI9783390.1"/>
    <property type="molecule type" value="Genomic_DNA"/>
</dbReference>
<keyword evidence="3" id="KW-0326">Glycosidase</keyword>
<name>A0AAD2ADS7_9LAMI</name>
<proteinExistence type="inferred from homology"/>
<dbReference type="PANTHER" id="PTHR10353">
    <property type="entry name" value="GLYCOSYL HYDROLASE"/>
    <property type="match status" value="1"/>
</dbReference>
<dbReference type="PROSITE" id="PS00653">
    <property type="entry name" value="GLYCOSYL_HYDROL_F1_2"/>
    <property type="match status" value="1"/>
</dbReference>
<keyword evidence="2" id="KW-0378">Hydrolase</keyword>
<evidence type="ECO:0000313" key="6">
    <source>
        <dbReference type="Proteomes" id="UP000834106"/>
    </source>
</evidence>
<dbReference type="Gene3D" id="3.20.20.80">
    <property type="entry name" value="Glycosidases"/>
    <property type="match status" value="1"/>
</dbReference>
<accession>A0AAD2ADS7</accession>